<reference evidence="3" key="1">
    <citation type="submission" date="2023-08" db="EMBL/GenBank/DDBJ databases">
        <title>Black Yeasts Isolated from many extreme environments.</title>
        <authorList>
            <person name="Coleine C."/>
            <person name="Stajich J.E."/>
            <person name="Selbmann L."/>
        </authorList>
    </citation>
    <scope>NUCLEOTIDE SEQUENCE</scope>
    <source>
        <strain evidence="3">CCFEE 5810</strain>
    </source>
</reference>
<organism evidence="3 4">
    <name type="scientific">Elasticomyces elasticus</name>
    <dbReference type="NCBI Taxonomy" id="574655"/>
    <lineage>
        <taxon>Eukaryota</taxon>
        <taxon>Fungi</taxon>
        <taxon>Dikarya</taxon>
        <taxon>Ascomycota</taxon>
        <taxon>Pezizomycotina</taxon>
        <taxon>Dothideomycetes</taxon>
        <taxon>Dothideomycetidae</taxon>
        <taxon>Mycosphaerellales</taxon>
        <taxon>Teratosphaeriaceae</taxon>
        <taxon>Elasticomyces</taxon>
    </lineage>
</organism>
<protein>
    <submittedName>
        <fullName evidence="3">Uncharacterized protein</fullName>
    </submittedName>
</protein>
<evidence type="ECO:0000256" key="1">
    <source>
        <dbReference type="SAM" id="Coils"/>
    </source>
</evidence>
<keyword evidence="1" id="KW-0175">Coiled coil</keyword>
<keyword evidence="2" id="KW-0472">Membrane</keyword>
<evidence type="ECO:0000313" key="3">
    <source>
        <dbReference type="EMBL" id="KAK5695472.1"/>
    </source>
</evidence>
<name>A0AAN7W2W0_9PEZI</name>
<keyword evidence="2" id="KW-1133">Transmembrane helix</keyword>
<evidence type="ECO:0000313" key="4">
    <source>
        <dbReference type="Proteomes" id="UP001310594"/>
    </source>
</evidence>
<keyword evidence="2" id="KW-0812">Transmembrane</keyword>
<feature type="coiled-coil region" evidence="1">
    <location>
        <begin position="41"/>
        <end position="89"/>
    </location>
</feature>
<feature type="transmembrane region" description="Helical" evidence="2">
    <location>
        <begin position="107"/>
        <end position="128"/>
    </location>
</feature>
<dbReference type="AlphaFoldDB" id="A0AAN7W2W0"/>
<accession>A0AAN7W2W0</accession>
<proteinExistence type="predicted"/>
<comment type="caution">
    <text evidence="3">The sequence shown here is derived from an EMBL/GenBank/DDBJ whole genome shotgun (WGS) entry which is preliminary data.</text>
</comment>
<gene>
    <name evidence="3" type="ORF">LTR97_008980</name>
</gene>
<dbReference type="Proteomes" id="UP001310594">
    <property type="component" value="Unassembled WGS sequence"/>
</dbReference>
<evidence type="ECO:0000256" key="2">
    <source>
        <dbReference type="SAM" id="Phobius"/>
    </source>
</evidence>
<dbReference type="EMBL" id="JAVRQU010000014">
    <property type="protein sequence ID" value="KAK5695472.1"/>
    <property type="molecule type" value="Genomic_DNA"/>
</dbReference>
<sequence>MSDTSSIATGYKPAKANATAQSVMNANADPGRTFDHALENLDTGNQLLERVKRKISQLHRENKALAAVEQNLKRELFSTRRQLHTLREQRIAIDAKQAKELARNRRLAICFLVCLVTWPVVSAGVSLACAELSYREIHGERVGKADMMTLCWWVVTSIREWAGW</sequence>